<sequence>MDAPFAAPASQGVVAALAGRVQMRTRCWVLACSGLRSSASFLGQPYMRRVLCAVHGDGADIEDGVVCWVLRTFGEFEVGTWRREGLQHMAKLWGTTTTGKVGGGVKARPGHAAVAVSRAAINTGANSDQGMSNALHTQLHKGCSLAIISEQPQPRWKMVCKPESRDFGPYADVADFAKYLLPEKALASVDRAFSLIRPFLLHPPPRSPCRFLFFPCSILVSGLLYLGIIYARLLCYYGPRGPHRQNP</sequence>
<dbReference type="Proteomes" id="UP000076532">
    <property type="component" value="Unassembled WGS sequence"/>
</dbReference>
<protein>
    <submittedName>
        <fullName evidence="2">Uncharacterized protein</fullName>
    </submittedName>
</protein>
<evidence type="ECO:0000313" key="2">
    <source>
        <dbReference type="EMBL" id="KZP14288.1"/>
    </source>
</evidence>
<dbReference type="AlphaFoldDB" id="A0A166D3U3"/>
<keyword evidence="1" id="KW-0812">Transmembrane</keyword>
<keyword evidence="3" id="KW-1185">Reference proteome</keyword>
<gene>
    <name evidence="2" type="ORF">FIBSPDRAFT_896669</name>
</gene>
<name>A0A166D3U3_9AGAM</name>
<proteinExistence type="predicted"/>
<organism evidence="2 3">
    <name type="scientific">Athelia psychrophila</name>
    <dbReference type="NCBI Taxonomy" id="1759441"/>
    <lineage>
        <taxon>Eukaryota</taxon>
        <taxon>Fungi</taxon>
        <taxon>Dikarya</taxon>
        <taxon>Basidiomycota</taxon>
        <taxon>Agaricomycotina</taxon>
        <taxon>Agaricomycetes</taxon>
        <taxon>Agaricomycetidae</taxon>
        <taxon>Atheliales</taxon>
        <taxon>Atheliaceae</taxon>
        <taxon>Athelia</taxon>
    </lineage>
</organism>
<reference evidence="2 3" key="1">
    <citation type="journal article" date="2016" name="Mol. Biol. Evol.">
        <title>Comparative Genomics of Early-Diverging Mushroom-Forming Fungi Provides Insights into the Origins of Lignocellulose Decay Capabilities.</title>
        <authorList>
            <person name="Nagy L.G."/>
            <person name="Riley R."/>
            <person name="Tritt A."/>
            <person name="Adam C."/>
            <person name="Daum C."/>
            <person name="Floudas D."/>
            <person name="Sun H."/>
            <person name="Yadav J.S."/>
            <person name="Pangilinan J."/>
            <person name="Larsson K.H."/>
            <person name="Matsuura K."/>
            <person name="Barry K."/>
            <person name="Labutti K."/>
            <person name="Kuo R."/>
            <person name="Ohm R.A."/>
            <person name="Bhattacharya S.S."/>
            <person name="Shirouzu T."/>
            <person name="Yoshinaga Y."/>
            <person name="Martin F.M."/>
            <person name="Grigoriev I.V."/>
            <person name="Hibbett D.S."/>
        </authorList>
    </citation>
    <scope>NUCLEOTIDE SEQUENCE [LARGE SCALE GENOMIC DNA]</scope>
    <source>
        <strain evidence="2 3">CBS 109695</strain>
    </source>
</reference>
<keyword evidence="1" id="KW-1133">Transmembrane helix</keyword>
<accession>A0A166D3U3</accession>
<evidence type="ECO:0000256" key="1">
    <source>
        <dbReference type="SAM" id="Phobius"/>
    </source>
</evidence>
<evidence type="ECO:0000313" key="3">
    <source>
        <dbReference type="Proteomes" id="UP000076532"/>
    </source>
</evidence>
<feature type="transmembrane region" description="Helical" evidence="1">
    <location>
        <begin position="211"/>
        <end position="235"/>
    </location>
</feature>
<dbReference type="EMBL" id="KV417619">
    <property type="protein sequence ID" value="KZP14288.1"/>
    <property type="molecule type" value="Genomic_DNA"/>
</dbReference>
<keyword evidence="1" id="KW-0472">Membrane</keyword>